<feature type="compositionally biased region" description="Polar residues" evidence="1">
    <location>
        <begin position="24"/>
        <end position="35"/>
    </location>
</feature>
<protein>
    <submittedName>
        <fullName evidence="2">Uncharacterized protein</fullName>
    </submittedName>
</protein>
<proteinExistence type="predicted"/>
<dbReference type="VEuPathDB" id="FungiDB:EMCG_05413"/>
<dbReference type="AlphaFoldDB" id="A0A0G2IXK8"/>
<gene>
    <name evidence="2" type="ORF">EMCG_05413</name>
</gene>
<comment type="caution">
    <text evidence="2">The sequence shown here is derived from an EMBL/GenBank/DDBJ whole genome shotgun (WGS) entry which is preliminary data.</text>
</comment>
<evidence type="ECO:0000256" key="1">
    <source>
        <dbReference type="SAM" id="MobiDB-lite"/>
    </source>
</evidence>
<name>A0A0G2IXK8_9EURO</name>
<reference evidence="3" key="1">
    <citation type="journal article" date="2015" name="PLoS Genet.">
        <title>The dynamic genome and transcriptome of the human fungal pathogen Blastomyces and close relative Emmonsia.</title>
        <authorList>
            <person name="Munoz J.F."/>
            <person name="Gauthier G.M."/>
            <person name="Desjardins C.A."/>
            <person name="Gallo J.E."/>
            <person name="Holder J."/>
            <person name="Sullivan T.D."/>
            <person name="Marty A.J."/>
            <person name="Carmen J.C."/>
            <person name="Chen Z."/>
            <person name="Ding L."/>
            <person name="Gujja S."/>
            <person name="Magrini V."/>
            <person name="Misas E."/>
            <person name="Mitreva M."/>
            <person name="Priest M."/>
            <person name="Saif S."/>
            <person name="Whiston E.A."/>
            <person name="Young S."/>
            <person name="Zeng Q."/>
            <person name="Goldman W.E."/>
            <person name="Mardis E.R."/>
            <person name="Taylor J.W."/>
            <person name="McEwen J.G."/>
            <person name="Clay O.K."/>
            <person name="Klein B.S."/>
            <person name="Cuomo C.A."/>
        </authorList>
    </citation>
    <scope>NUCLEOTIDE SEQUENCE [LARGE SCALE GENOMIC DNA]</scope>
    <source>
        <strain evidence="3">UAMH 3008</strain>
    </source>
</reference>
<evidence type="ECO:0000313" key="2">
    <source>
        <dbReference type="EMBL" id="KKZ59325.1"/>
    </source>
</evidence>
<feature type="region of interest" description="Disordered" evidence="1">
    <location>
        <begin position="1"/>
        <end position="38"/>
    </location>
</feature>
<sequence>MDEEEDGSVSLNSDQIQDRRQLFHTRQQSENTQKGISRLKAYGFSSSAEGSNTHGANITATPAFTNAYSDVGNRVPRNIVARNNTAPNSKVREF</sequence>
<evidence type="ECO:0000313" key="3">
    <source>
        <dbReference type="Proteomes" id="UP000034164"/>
    </source>
</evidence>
<dbReference type="Proteomes" id="UP000034164">
    <property type="component" value="Unassembled WGS sequence"/>
</dbReference>
<organism evidence="2 3">
    <name type="scientific">[Emmonsia] crescens</name>
    <dbReference type="NCBI Taxonomy" id="73230"/>
    <lineage>
        <taxon>Eukaryota</taxon>
        <taxon>Fungi</taxon>
        <taxon>Dikarya</taxon>
        <taxon>Ascomycota</taxon>
        <taxon>Pezizomycotina</taxon>
        <taxon>Eurotiomycetes</taxon>
        <taxon>Eurotiomycetidae</taxon>
        <taxon>Onygenales</taxon>
        <taxon>Ajellomycetaceae</taxon>
        <taxon>Emergomyces</taxon>
    </lineage>
</organism>
<accession>A0A0G2IXK8</accession>
<dbReference type="EMBL" id="LCZI01001678">
    <property type="protein sequence ID" value="KKZ59325.1"/>
    <property type="molecule type" value="Genomic_DNA"/>
</dbReference>